<evidence type="ECO:0000313" key="1">
    <source>
        <dbReference type="EMBL" id="RAH67238.1"/>
    </source>
</evidence>
<proteinExistence type="predicted"/>
<sequence>MANPSLGGKFMEFEGVRFPPLPSDSYSPSLDGQVTKRIPHDIPQDELPTRLCLSWAFVLSLYTTSPDVLFGVLDDTQGQGKGANAIVPCHLDLDSVDTVRAGCAMVNQYWQISRHFEQMGLDNLRTSSAEATRLCDFRNVLVMRPTAGLDEPGSARVSESLSSRYPLVLICGLDCAGVTAQVHFDSTVLSPEMFESVLHALSHTLAQVTSNLDISWADIQTSNPEDLQKNLHWNKQSVTETSRDCVHHRIERHATERPLAPAICAWDGDFSHGELDQSASYLAHQLSHAGLTSEGLVFILSEKSKWTPVAILAVLKAGGAFSLMDPSQPTHRLVTLCDLACPHLILASQQQYAKAQLLGPKVMIIQEMSAEPRVKDQVVPRLWERIRVESHHMLHVGFTSGSTGTPKGVVTDHAGFTSGESVSGLDGSSRVLQSTSYTFSACMWEHLVALTYGACLCIPSEDELQNDIEGAIHRLGVTWAMITPSVARVVEPTKVPSIQTMFLVGEAIGRLEVGKWAHQVALHSMYAQSECGSPIMTKRIFEPRDLSTVGSPGAAIGWIVDPQDHNRLMPLGAEGELVLHGPCLARGYLHNPEQMHATFITSPAWTEQVGCASTTRFLKTGDLFSRSPVDGSYQFRGRKGGKVKVRGQRIELAEIEYHLRAQFPEAAHVVAELVRPRDADSQYGMLVAVIPVASARSDGGDAAGQCRLLPPDAAFLAHARRALDQMSELLPSYMIPNSFIPVARLPRTASGKMHRRLLVEVISQLSRKEILAYMTVSTPYRPPSTEREALLQSVVVKTLSLAPEEVGMDESFLSLGGDSLSARQLVTLARGEGLGLTVIDCLQQPSLSSLVECATPSHPEPVDQTPATAEDDPFSSLRHDFLHNLPTHLTADMIEDIAPVRETQLFLVQYQILDYLQIRMTGPLDPVRLRRACEGLVQSHSILRTIFLPVHTEHVQVVMRAVEAPWRAVSPASAGQDADLWAHAVCAEDRSTPTPLSGPFLKFILLPDACLQQHTLIIRISHAQFDGLCLDTLLGDLAELYGGQNRSPLTIPTSYADFVRKCATLRTPSALQFWRTLLADSTPTELPLTPSTAAPHPPGETCIVATQDIPTALPPPAGTTWATVVKAAWSQVLRERTRQPDVTFCQMVNCRFVDVAAPERIVGPCLNPVPVRVRAQPAWTVRELLRAVQDQHVASLEHQTLEWGDLVAHCTAWPRDTAIDSIVLHENINASPVTTVSNDAVWRLKAHSVDNPPERTIYLYTYPQPDSLYAVLVLSSAVGSQAEAQRLVQRFAEVVGLLVHRPGALLSAL</sequence>
<name>A0ACD1H112_9EURO</name>
<dbReference type="EMBL" id="KZ824975">
    <property type="protein sequence ID" value="RAH67238.1"/>
    <property type="molecule type" value="Genomic_DNA"/>
</dbReference>
<accession>A0ACD1H112</accession>
<gene>
    <name evidence="1" type="ORF">BO66DRAFT_473521</name>
</gene>
<keyword evidence="2" id="KW-1185">Reference proteome</keyword>
<dbReference type="Proteomes" id="UP000249661">
    <property type="component" value="Unassembled WGS sequence"/>
</dbReference>
<evidence type="ECO:0000313" key="2">
    <source>
        <dbReference type="Proteomes" id="UP000249661"/>
    </source>
</evidence>
<organism evidence="1 2">
    <name type="scientific">Aspergillus aculeatinus CBS 121060</name>
    <dbReference type="NCBI Taxonomy" id="1448322"/>
    <lineage>
        <taxon>Eukaryota</taxon>
        <taxon>Fungi</taxon>
        <taxon>Dikarya</taxon>
        <taxon>Ascomycota</taxon>
        <taxon>Pezizomycotina</taxon>
        <taxon>Eurotiomycetes</taxon>
        <taxon>Eurotiomycetidae</taxon>
        <taxon>Eurotiales</taxon>
        <taxon>Aspergillaceae</taxon>
        <taxon>Aspergillus</taxon>
        <taxon>Aspergillus subgen. Circumdati</taxon>
    </lineage>
</organism>
<reference evidence="1" key="1">
    <citation type="submission" date="2018-02" db="EMBL/GenBank/DDBJ databases">
        <title>The genomes of Aspergillus section Nigri reveals drivers in fungal speciation.</title>
        <authorList>
            <consortium name="DOE Joint Genome Institute"/>
            <person name="Vesth T.C."/>
            <person name="Nybo J."/>
            <person name="Theobald S."/>
            <person name="Brandl J."/>
            <person name="Frisvad J.C."/>
            <person name="Nielsen K.F."/>
            <person name="Lyhne E.K."/>
            <person name="Kogle M.E."/>
            <person name="Kuo A."/>
            <person name="Riley R."/>
            <person name="Clum A."/>
            <person name="Nolan M."/>
            <person name="Lipzen A."/>
            <person name="Salamov A."/>
            <person name="Henrissat B."/>
            <person name="Wiebenga A."/>
            <person name="De vries R.P."/>
            <person name="Grigoriev I.V."/>
            <person name="Mortensen U.H."/>
            <person name="Andersen M.R."/>
            <person name="Baker S.E."/>
        </authorList>
    </citation>
    <scope>NUCLEOTIDE SEQUENCE</scope>
    <source>
        <strain evidence="1">CBS 121060</strain>
    </source>
</reference>
<protein>
    <submittedName>
        <fullName evidence="1">Acetyl-CoA synthetase-like protein</fullName>
    </submittedName>
</protein>